<comment type="subcellular location">
    <subcellularLocation>
        <location evidence="1">Membrane</location>
        <topology evidence="1">Multi-pass membrane protein</topology>
    </subcellularLocation>
</comment>
<dbReference type="InterPro" id="IPR043203">
    <property type="entry name" value="VGCC_Ca_Na"/>
</dbReference>
<evidence type="ECO:0000256" key="4">
    <source>
        <dbReference type="ARBA" id="ARBA00023136"/>
    </source>
</evidence>
<feature type="transmembrane region" description="Helical" evidence="5">
    <location>
        <begin position="48"/>
        <end position="71"/>
    </location>
</feature>
<reference evidence="7 8" key="1">
    <citation type="submission" date="2018-03" db="EMBL/GenBank/DDBJ databases">
        <title>Genomic Encyclopedia of Archaeal and Bacterial Type Strains, Phase II (KMG-II): from individual species to whole genera.</title>
        <authorList>
            <person name="Goeker M."/>
        </authorList>
    </citation>
    <scope>NUCLEOTIDE SEQUENCE [LARGE SCALE GENOMIC DNA]</scope>
    <source>
        <strain evidence="7 8">DSM 45312</strain>
    </source>
</reference>
<keyword evidence="3 5" id="KW-1133">Transmembrane helix</keyword>
<evidence type="ECO:0000259" key="6">
    <source>
        <dbReference type="Pfam" id="PF00520"/>
    </source>
</evidence>
<dbReference type="GO" id="GO:0001518">
    <property type="term" value="C:voltage-gated sodium channel complex"/>
    <property type="evidence" value="ECO:0007669"/>
    <property type="project" value="TreeGrafter"/>
</dbReference>
<keyword evidence="2 5" id="KW-0812">Transmembrane</keyword>
<keyword evidence="7" id="KW-0813">Transport</keyword>
<dbReference type="Gene3D" id="1.20.120.350">
    <property type="entry name" value="Voltage-gated potassium channels. Chain C"/>
    <property type="match status" value="1"/>
</dbReference>
<name>A0A2P8DME8_9ACTN</name>
<sequence length="291" mass="32201">MAGGGFRGRAVAVVDSGWFQNTVIAAIVLNGISLGLETYEDVFGPYTAYFGIADRVFVTLFVTELLVKVYARGWAFFRDPWNWFDLFVVGVAVVPATDGFSVLRLLRILRLLRLISVIPQMREIVSALFRSVPGLSTVIGLLFVIMYTSAVLGEKLFEDISPHYFGDLGTTLYTLFMLLTTENWPDISDSVIEEAPYAWVFFVVFIVVSAFIVLNLILGVIVTSMEQEVNAERWEEDQELELAQHESVMAQLGALTEEVARLSAQMRAMGVAGEFAEEGGGMGKQNSPSPE</sequence>
<evidence type="ECO:0000256" key="1">
    <source>
        <dbReference type="ARBA" id="ARBA00004141"/>
    </source>
</evidence>
<dbReference type="OrthoDB" id="5297065at2"/>
<gene>
    <name evidence="7" type="ORF">CLV63_10560</name>
</gene>
<dbReference type="AlphaFoldDB" id="A0A2P8DME8"/>
<evidence type="ECO:0000313" key="8">
    <source>
        <dbReference type="Proteomes" id="UP000240542"/>
    </source>
</evidence>
<feature type="domain" description="Ion transport" evidence="6">
    <location>
        <begin position="18"/>
        <end position="228"/>
    </location>
</feature>
<dbReference type="PANTHER" id="PTHR10037:SF62">
    <property type="entry name" value="SODIUM CHANNEL PROTEIN 60E"/>
    <property type="match status" value="1"/>
</dbReference>
<evidence type="ECO:0000256" key="5">
    <source>
        <dbReference type="SAM" id="Phobius"/>
    </source>
</evidence>
<keyword evidence="7" id="KW-0406">Ion transport</keyword>
<feature type="transmembrane region" description="Helical" evidence="5">
    <location>
        <begin position="127"/>
        <end position="147"/>
    </location>
</feature>
<dbReference type="InterPro" id="IPR027359">
    <property type="entry name" value="Volt_channel_dom_sf"/>
</dbReference>
<dbReference type="Gene3D" id="1.10.287.70">
    <property type="match status" value="1"/>
</dbReference>
<keyword evidence="7" id="KW-0407">Ion channel</keyword>
<comment type="caution">
    <text evidence="7">The sequence shown here is derived from an EMBL/GenBank/DDBJ whole genome shotgun (WGS) entry which is preliminary data.</text>
</comment>
<dbReference type="GO" id="GO:0005248">
    <property type="term" value="F:voltage-gated sodium channel activity"/>
    <property type="evidence" value="ECO:0007669"/>
    <property type="project" value="TreeGrafter"/>
</dbReference>
<protein>
    <submittedName>
        <fullName evidence="7">Voltage-gated sodium channel</fullName>
    </submittedName>
</protein>
<dbReference type="SUPFAM" id="SSF81324">
    <property type="entry name" value="Voltage-gated potassium channels"/>
    <property type="match status" value="1"/>
</dbReference>
<keyword evidence="4 5" id="KW-0472">Membrane</keyword>
<keyword evidence="8" id="KW-1185">Reference proteome</keyword>
<evidence type="ECO:0000256" key="2">
    <source>
        <dbReference type="ARBA" id="ARBA00022692"/>
    </source>
</evidence>
<dbReference type="PANTHER" id="PTHR10037">
    <property type="entry name" value="VOLTAGE-GATED CATION CHANNEL CALCIUM AND SODIUM"/>
    <property type="match status" value="1"/>
</dbReference>
<dbReference type="InterPro" id="IPR005821">
    <property type="entry name" value="Ion_trans_dom"/>
</dbReference>
<organism evidence="7 8">
    <name type="scientific">Murinocardiopsis flavida</name>
    <dbReference type="NCBI Taxonomy" id="645275"/>
    <lineage>
        <taxon>Bacteria</taxon>
        <taxon>Bacillati</taxon>
        <taxon>Actinomycetota</taxon>
        <taxon>Actinomycetes</taxon>
        <taxon>Streptosporangiales</taxon>
        <taxon>Nocardiopsidaceae</taxon>
        <taxon>Murinocardiopsis</taxon>
    </lineage>
</organism>
<dbReference type="RefSeq" id="WP_106582484.1">
    <property type="nucleotide sequence ID" value="NZ_PYGA01000005.1"/>
</dbReference>
<dbReference type="Proteomes" id="UP000240542">
    <property type="component" value="Unassembled WGS sequence"/>
</dbReference>
<feature type="transmembrane region" description="Helical" evidence="5">
    <location>
        <begin position="197"/>
        <end position="223"/>
    </location>
</feature>
<feature type="transmembrane region" description="Helical" evidence="5">
    <location>
        <begin position="83"/>
        <end position="106"/>
    </location>
</feature>
<dbReference type="GO" id="GO:0086010">
    <property type="term" value="P:membrane depolarization during action potential"/>
    <property type="evidence" value="ECO:0007669"/>
    <property type="project" value="TreeGrafter"/>
</dbReference>
<proteinExistence type="predicted"/>
<accession>A0A2P8DME8</accession>
<evidence type="ECO:0000313" key="7">
    <source>
        <dbReference type="EMBL" id="PSK98388.1"/>
    </source>
</evidence>
<dbReference type="EMBL" id="PYGA01000005">
    <property type="protein sequence ID" value="PSK98388.1"/>
    <property type="molecule type" value="Genomic_DNA"/>
</dbReference>
<evidence type="ECO:0000256" key="3">
    <source>
        <dbReference type="ARBA" id="ARBA00022989"/>
    </source>
</evidence>
<dbReference type="Pfam" id="PF00520">
    <property type="entry name" value="Ion_trans"/>
    <property type="match status" value="1"/>
</dbReference>